<dbReference type="PANTHER" id="PTHR42912">
    <property type="entry name" value="METHYLTRANSFERASE"/>
    <property type="match status" value="1"/>
</dbReference>
<dbReference type="GO" id="GO:0032259">
    <property type="term" value="P:methylation"/>
    <property type="evidence" value="ECO:0007669"/>
    <property type="project" value="UniProtKB-KW"/>
</dbReference>
<dbReference type="AlphaFoldDB" id="A0A9J7BID2"/>
<dbReference type="EMBL" id="CP093313">
    <property type="protein sequence ID" value="UWZ82235.1"/>
    <property type="molecule type" value="Genomic_DNA"/>
</dbReference>
<dbReference type="Gene3D" id="3.40.50.150">
    <property type="entry name" value="Vaccinia Virus protein VP39"/>
    <property type="match status" value="1"/>
</dbReference>
<dbReference type="Pfam" id="PF13649">
    <property type="entry name" value="Methyltransf_25"/>
    <property type="match status" value="1"/>
</dbReference>
<feature type="domain" description="Methyltransferase" evidence="1">
    <location>
        <begin position="53"/>
        <end position="143"/>
    </location>
</feature>
<gene>
    <name evidence="2" type="ORF">MOP44_16820</name>
</gene>
<dbReference type="InterPro" id="IPR041698">
    <property type="entry name" value="Methyltransf_25"/>
</dbReference>
<evidence type="ECO:0000313" key="3">
    <source>
        <dbReference type="Proteomes" id="UP001059380"/>
    </source>
</evidence>
<keyword evidence="2" id="KW-0489">Methyltransferase</keyword>
<dbReference type="GO" id="GO:0008168">
    <property type="term" value="F:methyltransferase activity"/>
    <property type="evidence" value="ECO:0007669"/>
    <property type="project" value="UniProtKB-KW"/>
</dbReference>
<reference evidence="2" key="1">
    <citation type="submission" date="2021-04" db="EMBL/GenBank/DDBJ databases">
        <title>Phylogenetic analysis of Acidobacteriaceae.</title>
        <authorList>
            <person name="Qiu L."/>
            <person name="Zhang Q."/>
        </authorList>
    </citation>
    <scope>NUCLEOTIDE SEQUENCE</scope>
    <source>
        <strain evidence="2">DSM 25168</strain>
    </source>
</reference>
<dbReference type="InterPro" id="IPR050508">
    <property type="entry name" value="Methyltransf_Superfamily"/>
</dbReference>
<dbReference type="KEGG" id="orp:MOP44_16820"/>
<accession>A0A9J7BID2</accession>
<dbReference type="CDD" id="cd02440">
    <property type="entry name" value="AdoMet_MTases"/>
    <property type="match status" value="1"/>
</dbReference>
<name>A0A9J7BID2_9BACT</name>
<sequence length="218" mass="24096">MPDHQAPLDAIRTSYDCIADAYADALFHELKKKPFDCDVLKRFSAATADRGPVCDLGCGPGQIAGFLHELGSDVFGVDLSAGMIEQARRLNKGIEFHTGSMLALDLKDASLAGITAFYCIVNLPAELRVQAFREMARVLQPGGMLLLTFHIEGPVPGVKELFGRPITMDFYMLDRAVIESELHDAGFEMVEALERDPYPPPIEHQSRRAYLFARKPEA</sequence>
<evidence type="ECO:0000259" key="1">
    <source>
        <dbReference type="Pfam" id="PF13649"/>
    </source>
</evidence>
<protein>
    <submittedName>
        <fullName evidence="2">Methyltransferase domain-containing protein</fullName>
    </submittedName>
</protein>
<proteinExistence type="predicted"/>
<dbReference type="PANTHER" id="PTHR42912:SF80">
    <property type="entry name" value="METHYLTRANSFERASE DOMAIN-CONTAINING PROTEIN"/>
    <property type="match status" value="1"/>
</dbReference>
<keyword evidence="2" id="KW-0808">Transferase</keyword>
<dbReference type="Proteomes" id="UP001059380">
    <property type="component" value="Chromosome"/>
</dbReference>
<dbReference type="RefSeq" id="WP_260791384.1">
    <property type="nucleotide sequence ID" value="NZ_CP093313.1"/>
</dbReference>
<dbReference type="InterPro" id="IPR029063">
    <property type="entry name" value="SAM-dependent_MTases_sf"/>
</dbReference>
<evidence type="ECO:0000313" key="2">
    <source>
        <dbReference type="EMBL" id="UWZ82235.1"/>
    </source>
</evidence>
<dbReference type="SUPFAM" id="SSF53335">
    <property type="entry name" value="S-adenosyl-L-methionine-dependent methyltransferases"/>
    <property type="match status" value="1"/>
</dbReference>
<organism evidence="2 3">
    <name type="scientific">Occallatibacter riparius</name>
    <dbReference type="NCBI Taxonomy" id="1002689"/>
    <lineage>
        <taxon>Bacteria</taxon>
        <taxon>Pseudomonadati</taxon>
        <taxon>Acidobacteriota</taxon>
        <taxon>Terriglobia</taxon>
        <taxon>Terriglobales</taxon>
        <taxon>Acidobacteriaceae</taxon>
        <taxon>Occallatibacter</taxon>
    </lineage>
</organism>
<keyword evidence="3" id="KW-1185">Reference proteome</keyword>